<comment type="catalytic activity">
    <reaction evidence="14">
        <text>ATP + H2O = ADP + phosphate + H(+)</text>
        <dbReference type="Rhea" id="RHEA:13065"/>
        <dbReference type="ChEBI" id="CHEBI:15377"/>
        <dbReference type="ChEBI" id="CHEBI:15378"/>
        <dbReference type="ChEBI" id="CHEBI:30616"/>
        <dbReference type="ChEBI" id="CHEBI:43474"/>
        <dbReference type="ChEBI" id="CHEBI:456216"/>
        <dbReference type="EC" id="5.6.2.4"/>
    </reaction>
</comment>
<evidence type="ECO:0000256" key="15">
    <source>
        <dbReference type="PROSITE-ProRule" id="PRU00560"/>
    </source>
</evidence>
<name>A0A1L7CWI8_9CORY</name>
<evidence type="ECO:0000256" key="12">
    <source>
        <dbReference type="ARBA" id="ARBA00034617"/>
    </source>
</evidence>
<feature type="domain" description="UvrD-like helicase ATP-binding" evidence="17">
    <location>
        <begin position="18"/>
        <end position="353"/>
    </location>
</feature>
<evidence type="ECO:0000259" key="17">
    <source>
        <dbReference type="PROSITE" id="PS51198"/>
    </source>
</evidence>
<dbReference type="PANTHER" id="PTHR11070">
    <property type="entry name" value="UVRD / RECB / PCRA DNA HELICASE FAMILY MEMBER"/>
    <property type="match status" value="1"/>
</dbReference>
<dbReference type="InterPro" id="IPR000212">
    <property type="entry name" value="DNA_helicase_UvrD/REP"/>
</dbReference>
<dbReference type="GO" id="GO:0043138">
    <property type="term" value="F:3'-5' DNA helicase activity"/>
    <property type="evidence" value="ECO:0007669"/>
    <property type="project" value="UniProtKB-EC"/>
</dbReference>
<keyword evidence="20" id="KW-1185">Reference proteome</keyword>
<dbReference type="CDD" id="cd17932">
    <property type="entry name" value="DEXQc_UvrD"/>
    <property type="match status" value="1"/>
</dbReference>
<dbReference type="InterPro" id="IPR014016">
    <property type="entry name" value="UvrD-like_ATP-bd"/>
</dbReference>
<evidence type="ECO:0000313" key="20">
    <source>
        <dbReference type="Proteomes" id="UP000185469"/>
    </source>
</evidence>
<evidence type="ECO:0000256" key="11">
    <source>
        <dbReference type="ARBA" id="ARBA00023235"/>
    </source>
</evidence>
<dbReference type="Gene3D" id="1.10.10.160">
    <property type="match status" value="1"/>
</dbReference>
<evidence type="ECO:0000256" key="6">
    <source>
        <dbReference type="ARBA" id="ARBA00022806"/>
    </source>
</evidence>
<dbReference type="GO" id="GO:0003677">
    <property type="term" value="F:DNA binding"/>
    <property type="evidence" value="ECO:0007669"/>
    <property type="project" value="UniProtKB-KW"/>
</dbReference>
<dbReference type="STRING" id="1437874.CSPHI_02805"/>
<dbReference type="Gene3D" id="3.90.320.10">
    <property type="match status" value="1"/>
</dbReference>
<dbReference type="Pfam" id="PF00580">
    <property type="entry name" value="UvrD-helicase"/>
    <property type="match status" value="1"/>
</dbReference>
<keyword evidence="3 15" id="KW-0547">Nucleotide-binding</keyword>
<evidence type="ECO:0000256" key="14">
    <source>
        <dbReference type="ARBA" id="ARBA00048988"/>
    </source>
</evidence>
<keyword evidence="7" id="KW-0269">Exonuclease</keyword>
<keyword evidence="4" id="KW-0227">DNA damage</keyword>
<feature type="domain" description="UvrD-like helicase C-terminal" evidence="18">
    <location>
        <begin position="354"/>
        <end position="679"/>
    </location>
</feature>
<dbReference type="GO" id="GO:0000725">
    <property type="term" value="P:recombinational repair"/>
    <property type="evidence" value="ECO:0007669"/>
    <property type="project" value="TreeGrafter"/>
</dbReference>
<keyword evidence="8 15" id="KW-0067">ATP-binding</keyword>
<dbReference type="Gene3D" id="3.40.50.300">
    <property type="entry name" value="P-loop containing nucleotide triphosphate hydrolases"/>
    <property type="match status" value="3"/>
</dbReference>
<dbReference type="Proteomes" id="UP000185469">
    <property type="component" value="Chromosome"/>
</dbReference>
<keyword evidence="6 15" id="KW-0347">Helicase</keyword>
<keyword evidence="9" id="KW-0238">DNA-binding</keyword>
<sequence length="1123" mass="118683">MSAAIDPVTLSRMLGQEHRPTAQQAAVIGADPGPMLVVAGAGAGKTETMAARVVWLVANGHVRPEEVLGLTFTRKAARELGQRIRRRLGQLAASRAFRAAADPAVLDALAAIAPEVSTYDAYAGELVRAHGLLLPAEPAAEILDEATRWAMAREVVRDRAGLDSRRGVDALTAALLALADDIDGHLADPAEVRAQTGAFLHLVAQTPPSARQKADPHSKLVAVLAAQRDRLELLPLVEELHRRIDAAGARTFGRQMALAARLAREVPEVREVERRRHRVVMLDEYQDTSHAQRVLLRSLHAGSAVTAVGDPMQAIYGWRGATATNLAGFPEDFRAPGAPPAPTLQLTTSWRNPPEVLAAANLVADRAFAGRRRTVDPLTARPGAPAGRVDLALHADVDAELAWVADRMAEEAAAARAAGRPLSAAVLVRRNADCAAVAEALAAAGVAAEIRGVGGLLELPEVVELVCHLRVLADPADDEAMLRLLAGPRWRLGAKDITALARRARQLAAYAGARERGDDAGADATEGEGPLARLGADLDALVAEAGAPATGLGHAVADPALGDGLYSAAGAARIAELGERLGRLRRWSLRKPLPDLLADVEEEFGLRVEVAAAAGGAGPVHLDRLADVAADYARRAGADLPGFLGHLERAAAHDRGLEPGRVRVTGDRVEIMTVHKAKGLEWEVVAVPHVCATVYDRVRLESWLTRPEKLLPELTGDAAGEGAGGADGPGLLDGTPVLDAAGAADQGQLVKAIEGHKADLRAVLAAESERLFYVALTRAGRRLLVSGCQRLGRGRKTPDGPSAQLLALARAFPEAVGPWVGEPGADPLPLPDAAGLAWPPEPAAGDGDPARRSREAAELVRAALAEPTAAAAPIDRDLSRVWADEVTLLLDERARAAAEVVEVPLPARLSTSEVQAMLADPGAFARRRARPVPYRPNRFARRGTAFHAWLEHRLGAPAMIDEEELAALAGVPVAADAPLAELKETFLAGEWADRVPEYVEVPFDIGIGGRRVVGRIDAVFRIGGRWAVVDWKTGRRPTGRAARLAALQLAVYRLAWADRRRAAGERVDPGDVRAMFHYVAEGVTVEPDRLPDRIELATSLRAPRPGAAGGADGAGPEERVDGG</sequence>
<comment type="similarity">
    <text evidence="1">Belongs to the helicase family. UvrD subfamily.</text>
</comment>
<accession>A0A1L7CWI8</accession>
<evidence type="ECO:0000256" key="8">
    <source>
        <dbReference type="ARBA" id="ARBA00022840"/>
    </source>
</evidence>
<dbReference type="Pfam" id="PF12705">
    <property type="entry name" value="PDDEXK_1"/>
    <property type="match status" value="1"/>
</dbReference>
<evidence type="ECO:0000256" key="13">
    <source>
        <dbReference type="ARBA" id="ARBA00034808"/>
    </source>
</evidence>
<evidence type="ECO:0000256" key="9">
    <source>
        <dbReference type="ARBA" id="ARBA00023125"/>
    </source>
</evidence>
<protein>
    <recommendedName>
        <fullName evidence="13">DNA 3'-5' helicase</fullName>
        <ecNumber evidence="13">5.6.2.4</ecNumber>
    </recommendedName>
</protein>
<dbReference type="EMBL" id="CP009248">
    <property type="protein sequence ID" value="APT90177.1"/>
    <property type="molecule type" value="Genomic_DNA"/>
</dbReference>
<dbReference type="GO" id="GO:0005829">
    <property type="term" value="C:cytosol"/>
    <property type="evidence" value="ECO:0007669"/>
    <property type="project" value="TreeGrafter"/>
</dbReference>
<reference evidence="19 20" key="1">
    <citation type="submission" date="2014-08" db="EMBL/GenBank/DDBJ databases">
        <title>Complete genome sequence of Corynebacterium sphenisci CECT 5990(T) (=DSM 44792(T)), isolated from healthy wild penguins.</title>
        <authorList>
            <person name="Ruckert C."/>
            <person name="Albersmeier A."/>
            <person name="Winkler A."/>
            <person name="Kalinowski J."/>
        </authorList>
    </citation>
    <scope>NUCLEOTIDE SEQUENCE [LARGE SCALE GENOMIC DNA]</scope>
    <source>
        <strain evidence="19 20">DSM 44792</strain>
    </source>
</reference>
<evidence type="ECO:0000256" key="7">
    <source>
        <dbReference type="ARBA" id="ARBA00022839"/>
    </source>
</evidence>
<dbReference type="GO" id="GO:0005524">
    <property type="term" value="F:ATP binding"/>
    <property type="evidence" value="ECO:0007669"/>
    <property type="project" value="UniProtKB-UniRule"/>
</dbReference>
<dbReference type="OrthoDB" id="4812256at2"/>
<organism evidence="19 20">
    <name type="scientific">Corynebacterium sphenisci DSM 44792</name>
    <dbReference type="NCBI Taxonomy" id="1437874"/>
    <lineage>
        <taxon>Bacteria</taxon>
        <taxon>Bacillati</taxon>
        <taxon>Actinomycetota</taxon>
        <taxon>Actinomycetes</taxon>
        <taxon>Mycobacteriales</taxon>
        <taxon>Corynebacteriaceae</taxon>
        <taxon>Corynebacterium</taxon>
    </lineage>
</organism>
<evidence type="ECO:0000256" key="4">
    <source>
        <dbReference type="ARBA" id="ARBA00022763"/>
    </source>
</evidence>
<dbReference type="GO" id="GO:0033202">
    <property type="term" value="C:DNA helicase complex"/>
    <property type="evidence" value="ECO:0007669"/>
    <property type="project" value="TreeGrafter"/>
</dbReference>
<evidence type="ECO:0000256" key="5">
    <source>
        <dbReference type="ARBA" id="ARBA00022801"/>
    </source>
</evidence>
<keyword evidence="5 15" id="KW-0378">Hydrolase</keyword>
<dbReference type="SUPFAM" id="SSF52980">
    <property type="entry name" value="Restriction endonuclease-like"/>
    <property type="match status" value="1"/>
</dbReference>
<dbReference type="AlphaFoldDB" id="A0A1L7CWI8"/>
<dbReference type="InterPro" id="IPR011335">
    <property type="entry name" value="Restrct_endonuc-II-like"/>
</dbReference>
<dbReference type="Gene3D" id="1.10.486.10">
    <property type="entry name" value="PCRA, domain 4"/>
    <property type="match status" value="1"/>
</dbReference>
<dbReference type="PROSITE" id="PS51217">
    <property type="entry name" value="UVRD_HELICASE_CTER"/>
    <property type="match status" value="1"/>
</dbReference>
<dbReference type="InterPro" id="IPR027417">
    <property type="entry name" value="P-loop_NTPase"/>
</dbReference>
<dbReference type="KEGG" id="csph:CSPHI_02805"/>
<feature type="binding site" evidence="15">
    <location>
        <begin position="39"/>
        <end position="46"/>
    </location>
    <ligand>
        <name>ATP</name>
        <dbReference type="ChEBI" id="CHEBI:30616"/>
    </ligand>
</feature>
<evidence type="ECO:0000259" key="18">
    <source>
        <dbReference type="PROSITE" id="PS51217"/>
    </source>
</evidence>
<dbReference type="Pfam" id="PF13361">
    <property type="entry name" value="UvrD_C"/>
    <property type="match status" value="2"/>
</dbReference>
<evidence type="ECO:0000256" key="10">
    <source>
        <dbReference type="ARBA" id="ARBA00023204"/>
    </source>
</evidence>
<dbReference type="InterPro" id="IPR038726">
    <property type="entry name" value="PDDEXK_AddAB-type"/>
</dbReference>
<comment type="catalytic activity">
    <reaction evidence="12">
        <text>Couples ATP hydrolysis with the unwinding of duplex DNA by translocating in the 3'-5' direction.</text>
        <dbReference type="EC" id="5.6.2.4"/>
    </reaction>
</comment>
<dbReference type="InterPro" id="IPR013986">
    <property type="entry name" value="DExx_box_DNA_helicase_dom_sf"/>
</dbReference>
<dbReference type="PANTHER" id="PTHR11070:SF55">
    <property type="entry name" value="DNA 3'-5' HELICASE"/>
    <property type="match status" value="1"/>
</dbReference>
<proteinExistence type="inferred from homology"/>
<dbReference type="InterPro" id="IPR014017">
    <property type="entry name" value="DNA_helicase_UvrD-like_C"/>
</dbReference>
<evidence type="ECO:0000256" key="16">
    <source>
        <dbReference type="SAM" id="MobiDB-lite"/>
    </source>
</evidence>
<keyword evidence="2" id="KW-0540">Nuclease</keyword>
<keyword evidence="10" id="KW-0234">DNA repair</keyword>
<dbReference type="SUPFAM" id="SSF52540">
    <property type="entry name" value="P-loop containing nucleoside triphosphate hydrolases"/>
    <property type="match status" value="1"/>
</dbReference>
<dbReference type="EC" id="5.6.2.4" evidence="13"/>
<evidence type="ECO:0000313" key="19">
    <source>
        <dbReference type="EMBL" id="APT90177.1"/>
    </source>
</evidence>
<keyword evidence="11" id="KW-0413">Isomerase</keyword>
<evidence type="ECO:0000256" key="2">
    <source>
        <dbReference type="ARBA" id="ARBA00022722"/>
    </source>
</evidence>
<dbReference type="PROSITE" id="PS51198">
    <property type="entry name" value="UVRD_HELICASE_ATP_BIND"/>
    <property type="match status" value="1"/>
</dbReference>
<feature type="region of interest" description="Disordered" evidence="16">
    <location>
        <begin position="1097"/>
        <end position="1123"/>
    </location>
</feature>
<dbReference type="InterPro" id="IPR011604">
    <property type="entry name" value="PDDEXK-like_dom_sf"/>
</dbReference>
<dbReference type="GO" id="GO:0004527">
    <property type="term" value="F:exonuclease activity"/>
    <property type="evidence" value="ECO:0007669"/>
    <property type="project" value="UniProtKB-KW"/>
</dbReference>
<evidence type="ECO:0000256" key="3">
    <source>
        <dbReference type="ARBA" id="ARBA00022741"/>
    </source>
</evidence>
<evidence type="ECO:0000256" key="1">
    <source>
        <dbReference type="ARBA" id="ARBA00009922"/>
    </source>
</evidence>
<dbReference type="RefSeq" id="WP_075691402.1">
    <property type="nucleotide sequence ID" value="NZ_CP009248.1"/>
</dbReference>
<gene>
    <name evidence="19" type="ORF">CSPHI_02805</name>
</gene>